<dbReference type="PANTHER" id="PTHR45138:SF9">
    <property type="entry name" value="DIGUANYLATE CYCLASE DGCM-RELATED"/>
    <property type="match status" value="1"/>
</dbReference>
<dbReference type="SMART" id="SM00267">
    <property type="entry name" value="GGDEF"/>
    <property type="match status" value="1"/>
</dbReference>
<keyword evidence="4" id="KW-1185">Reference proteome</keyword>
<feature type="transmembrane region" description="Helical" evidence="1">
    <location>
        <begin position="196"/>
        <end position="218"/>
    </location>
</feature>
<dbReference type="PANTHER" id="PTHR45138">
    <property type="entry name" value="REGULATORY COMPONENTS OF SENSORY TRANSDUCTION SYSTEM"/>
    <property type="match status" value="1"/>
</dbReference>
<dbReference type="Proteomes" id="UP000518605">
    <property type="component" value="Unassembled WGS sequence"/>
</dbReference>
<evidence type="ECO:0000256" key="1">
    <source>
        <dbReference type="SAM" id="Phobius"/>
    </source>
</evidence>
<protein>
    <submittedName>
        <fullName evidence="3">Diguanylate cyclase (GGDEF)-like protein</fullName>
    </submittedName>
</protein>
<gene>
    <name evidence="3" type="ORF">FHS16_003110</name>
</gene>
<dbReference type="Pfam" id="PF00990">
    <property type="entry name" value="GGDEF"/>
    <property type="match status" value="1"/>
</dbReference>
<evidence type="ECO:0000259" key="2">
    <source>
        <dbReference type="PROSITE" id="PS50887"/>
    </source>
</evidence>
<dbReference type="SUPFAM" id="SSF55073">
    <property type="entry name" value="Nucleotide cyclase"/>
    <property type="match status" value="1"/>
</dbReference>
<dbReference type="GO" id="GO:1902201">
    <property type="term" value="P:negative regulation of bacterial-type flagellum-dependent cell motility"/>
    <property type="evidence" value="ECO:0007669"/>
    <property type="project" value="TreeGrafter"/>
</dbReference>
<feature type="transmembrane region" description="Helical" evidence="1">
    <location>
        <begin position="43"/>
        <end position="68"/>
    </location>
</feature>
<dbReference type="AlphaFoldDB" id="A0A7W5C8G0"/>
<keyword evidence="1" id="KW-1133">Transmembrane helix</keyword>
<keyword evidence="1" id="KW-0472">Membrane</keyword>
<dbReference type="GO" id="GO:0043709">
    <property type="term" value="P:cell adhesion involved in single-species biofilm formation"/>
    <property type="evidence" value="ECO:0007669"/>
    <property type="project" value="TreeGrafter"/>
</dbReference>
<accession>A0A7W5C8G0</accession>
<name>A0A7W5C8G0_9BACL</name>
<feature type="transmembrane region" description="Helical" evidence="1">
    <location>
        <begin position="107"/>
        <end position="127"/>
    </location>
</feature>
<dbReference type="GO" id="GO:0052621">
    <property type="term" value="F:diguanylate cyclase activity"/>
    <property type="evidence" value="ECO:0007669"/>
    <property type="project" value="TreeGrafter"/>
</dbReference>
<keyword evidence="1" id="KW-0812">Transmembrane</keyword>
<dbReference type="CDD" id="cd01949">
    <property type="entry name" value="GGDEF"/>
    <property type="match status" value="1"/>
</dbReference>
<organism evidence="3 4">
    <name type="scientific">Paenibacillus endophyticus</name>
    <dbReference type="NCBI Taxonomy" id="1294268"/>
    <lineage>
        <taxon>Bacteria</taxon>
        <taxon>Bacillati</taxon>
        <taxon>Bacillota</taxon>
        <taxon>Bacilli</taxon>
        <taxon>Bacillales</taxon>
        <taxon>Paenibacillaceae</taxon>
        <taxon>Paenibacillus</taxon>
    </lineage>
</organism>
<comment type="caution">
    <text evidence="3">The sequence shown here is derived from an EMBL/GenBank/DDBJ whole genome shotgun (WGS) entry which is preliminary data.</text>
</comment>
<feature type="domain" description="GGDEF" evidence="2">
    <location>
        <begin position="258"/>
        <end position="381"/>
    </location>
</feature>
<dbReference type="InterPro" id="IPR043128">
    <property type="entry name" value="Rev_trsase/Diguanyl_cyclase"/>
</dbReference>
<dbReference type="InterPro" id="IPR000160">
    <property type="entry name" value="GGDEF_dom"/>
</dbReference>
<evidence type="ECO:0000313" key="4">
    <source>
        <dbReference type="Proteomes" id="UP000518605"/>
    </source>
</evidence>
<dbReference type="PROSITE" id="PS50887">
    <property type="entry name" value="GGDEF"/>
    <property type="match status" value="1"/>
</dbReference>
<dbReference type="Gene3D" id="3.30.70.270">
    <property type="match status" value="1"/>
</dbReference>
<proteinExistence type="predicted"/>
<dbReference type="InterPro" id="IPR050469">
    <property type="entry name" value="Diguanylate_Cyclase"/>
</dbReference>
<reference evidence="3 4" key="1">
    <citation type="submission" date="2020-08" db="EMBL/GenBank/DDBJ databases">
        <title>Genomic Encyclopedia of Type Strains, Phase III (KMG-III): the genomes of soil and plant-associated and newly described type strains.</title>
        <authorList>
            <person name="Whitman W."/>
        </authorList>
    </citation>
    <scope>NUCLEOTIDE SEQUENCE [LARGE SCALE GENOMIC DNA]</scope>
    <source>
        <strain evidence="3 4">CECT 8234</strain>
    </source>
</reference>
<dbReference type="NCBIfam" id="TIGR00254">
    <property type="entry name" value="GGDEF"/>
    <property type="match status" value="1"/>
</dbReference>
<feature type="transmembrane region" description="Helical" evidence="1">
    <location>
        <begin position="14"/>
        <end position="36"/>
    </location>
</feature>
<feature type="transmembrane region" description="Helical" evidence="1">
    <location>
        <begin position="74"/>
        <end position="95"/>
    </location>
</feature>
<feature type="transmembrane region" description="Helical" evidence="1">
    <location>
        <begin position="171"/>
        <end position="190"/>
    </location>
</feature>
<dbReference type="InterPro" id="IPR029787">
    <property type="entry name" value="Nucleotide_cyclase"/>
</dbReference>
<dbReference type="EMBL" id="JACHXW010000008">
    <property type="protein sequence ID" value="MBB3153051.1"/>
    <property type="molecule type" value="Genomic_DNA"/>
</dbReference>
<dbReference type="RefSeq" id="WP_183563885.1">
    <property type="nucleotide sequence ID" value="NZ_CBCSLB010000015.1"/>
</dbReference>
<dbReference type="GO" id="GO:0005886">
    <property type="term" value="C:plasma membrane"/>
    <property type="evidence" value="ECO:0007669"/>
    <property type="project" value="TreeGrafter"/>
</dbReference>
<feature type="transmembrane region" description="Helical" evidence="1">
    <location>
        <begin position="139"/>
        <end position="159"/>
    </location>
</feature>
<sequence>MSITQWLSGPNGQLLSSSAVIVILILMLFMSIRLYVSYRNKRIYRLLITAIPLIIAKQCLLVVLAYPGWSLSPYLYLSFTIMQIISFIIINFVFMKLYTHRSAELKVIPFIIMSIMTLVVAGIQIALSPFSAESAVHTGTVTFPALDFYGLIVILMVMLDTRGADLSSNYYASLIVFFASELARLANVYVFHESMLWLISLSQLLPIVYYTLLFLLLFEWVIERLMFTYQSSIMDGLTGLYNRRHFYSKAEQLLQGSKSMAIIFCDIDNFKKLNDTHGHHKADGVLKQVAEIIKEESSGIGAAGRYGGEELLSCVSSERVKPEIVAESIRRRVELETMVTISVGFSTSKESKAVQEMIKQADEAMYLSKTTGKNKVTPFKATSASKKTLA</sequence>
<evidence type="ECO:0000313" key="3">
    <source>
        <dbReference type="EMBL" id="MBB3153051.1"/>
    </source>
</evidence>